<gene>
    <name evidence="2" type="ORF">TOT_020000825</name>
</gene>
<organism evidence="2 3">
    <name type="scientific">Theileria orientalis strain Shintoku</name>
    <dbReference type="NCBI Taxonomy" id="869250"/>
    <lineage>
        <taxon>Eukaryota</taxon>
        <taxon>Sar</taxon>
        <taxon>Alveolata</taxon>
        <taxon>Apicomplexa</taxon>
        <taxon>Aconoidasida</taxon>
        <taxon>Piroplasmida</taxon>
        <taxon>Theileriidae</taxon>
        <taxon>Theileria</taxon>
    </lineage>
</organism>
<dbReference type="OrthoDB" id="10314736at2759"/>
<name>J4D849_THEOR</name>
<dbReference type="GeneID" id="20714941"/>
<evidence type="ECO:0000313" key="2">
    <source>
        <dbReference type="EMBL" id="BAM40570.1"/>
    </source>
</evidence>
<reference evidence="2 3" key="1">
    <citation type="journal article" date="2012" name="MBio">
        <title>Comparative genome analysis of three eukaryotic parasites with differing abilities to transform leukocytes reveals key mediators of Theileria-induced leukocyte transformation.</title>
        <authorList>
            <person name="Hayashida K."/>
            <person name="Hara Y."/>
            <person name="Abe T."/>
            <person name="Yamasaki C."/>
            <person name="Toyoda A."/>
            <person name="Kosuge T."/>
            <person name="Suzuki Y."/>
            <person name="Sato Y."/>
            <person name="Kawashima S."/>
            <person name="Katayama T."/>
            <person name="Wakaguri H."/>
            <person name="Inoue N."/>
            <person name="Homma K."/>
            <person name="Tada-Umezaki M."/>
            <person name="Yagi Y."/>
            <person name="Fujii Y."/>
            <person name="Habara T."/>
            <person name="Kanehisa M."/>
            <person name="Watanabe H."/>
            <person name="Ito K."/>
            <person name="Gojobori T."/>
            <person name="Sugawara H."/>
            <person name="Imanishi T."/>
            <person name="Weir W."/>
            <person name="Gardner M."/>
            <person name="Pain A."/>
            <person name="Shiels B."/>
            <person name="Hattori M."/>
            <person name="Nene V."/>
            <person name="Sugimoto C."/>
        </authorList>
    </citation>
    <scope>NUCLEOTIDE SEQUENCE [LARGE SCALE GENOMIC DNA]</scope>
    <source>
        <strain evidence="2 3">Shintoku</strain>
    </source>
</reference>
<sequence length="735" mass="85088">MATPTMPSIFLGHTSGEYETESVRVKVSKDVDYKALHLISRYRHELSQQKIEEIRIFKEKHSNWTLQDKNYLSIKLDDSYSGAIVKCVDVYFNAYDVDYKFPLIFVIYFEEQSTHQPKYFKYSCFDRQISDKETIEMSKASNFGYANNEKELIPELLEENDCLSEVLTFRVDQDTDSIYNSGKIYLSSKIRISGPSGNLYGFYKRTHTPRDSNNGKKSYVLCGSDVLLSWHTRGYGEYTDIPNVQREKYTSLTVYWSDKVKIPLLVECVKHVHDRDVYSYYFRNQYKHLPYWERLYDKTSEKLLGEAIAEEFMQDRLTRDHNSRLLTALEKIEFLLINTVIILLEKTTSYGETEVDRLIKKENPQITVSSKITEAQPDPVNVVRKPCKALEDSGYLCFQHSFRISDSYKLGELRLLLPGENTNKYTELRLYADDRTTVPEVLYYQDGRVDMFVYFYQNSTARGSVGDPRPLLLIYDSRVYRPLSLDTYNSRWVRLNGVSAFSCENFDDILLTVLSRVVGFLNIVDLDNVHEGPAVTEPNTKADSFDDSTYSVQKFNGQGIDIKMSYENKSCYRVYTYTPGNTDGYRLGLVTTGRNKLNIQYPLSKQLKCVACYYSVYDYYLQHPVLVELRFSDTDSDYYVLRVENGQKGWEQLESYEVDPSDIEGSLSKIRRQLGITFSGKAGAKTLFDPKNCRENSNRGLVIGVLSGLALLVGGAAVAYYKVPQVSQYFYRRFY</sequence>
<keyword evidence="1" id="KW-1133">Transmembrane helix</keyword>
<dbReference type="EMBL" id="AP011947">
    <property type="protein sequence ID" value="BAM40570.1"/>
    <property type="molecule type" value="Genomic_DNA"/>
</dbReference>
<keyword evidence="1" id="KW-0472">Membrane</keyword>
<dbReference type="AlphaFoldDB" id="J4D849"/>
<dbReference type="Proteomes" id="UP000003786">
    <property type="component" value="Chromosome 2"/>
</dbReference>
<evidence type="ECO:0000313" key="3">
    <source>
        <dbReference type="Proteomes" id="UP000003786"/>
    </source>
</evidence>
<keyword evidence="1" id="KW-0812">Transmembrane</keyword>
<protein>
    <submittedName>
        <fullName evidence="2">Uncharacterized protein</fullName>
    </submittedName>
</protein>
<evidence type="ECO:0000256" key="1">
    <source>
        <dbReference type="SAM" id="Phobius"/>
    </source>
</evidence>
<dbReference type="KEGG" id="tot:TOT_020000825"/>
<keyword evidence="3" id="KW-1185">Reference proteome</keyword>
<proteinExistence type="predicted"/>
<dbReference type="VEuPathDB" id="PiroplasmaDB:TOT_020000825"/>
<accession>J4D849</accession>
<feature type="transmembrane region" description="Helical" evidence="1">
    <location>
        <begin position="701"/>
        <end position="723"/>
    </location>
</feature>
<dbReference type="RefSeq" id="XP_009690871.1">
    <property type="nucleotide sequence ID" value="XM_009692576.1"/>
</dbReference>